<dbReference type="InterPro" id="IPR025565">
    <property type="entry name" value="DUF4328"/>
</dbReference>
<feature type="transmembrane region" description="Helical" evidence="1">
    <location>
        <begin position="177"/>
        <end position="194"/>
    </location>
</feature>
<evidence type="ECO:0000256" key="1">
    <source>
        <dbReference type="SAM" id="Phobius"/>
    </source>
</evidence>
<protein>
    <submittedName>
        <fullName evidence="3">DUF4328 domain-containing protein</fullName>
    </submittedName>
</protein>
<evidence type="ECO:0000259" key="2">
    <source>
        <dbReference type="Pfam" id="PF14219"/>
    </source>
</evidence>
<proteinExistence type="predicted"/>
<keyword evidence="1" id="KW-1133">Transmembrane helix</keyword>
<evidence type="ECO:0000313" key="3">
    <source>
        <dbReference type="EMBL" id="MFI0792911.1"/>
    </source>
</evidence>
<organism evidence="3 4">
    <name type="scientific">Micromonospora rubida</name>
    <dbReference type="NCBI Taxonomy" id="2697657"/>
    <lineage>
        <taxon>Bacteria</taxon>
        <taxon>Bacillati</taxon>
        <taxon>Actinomycetota</taxon>
        <taxon>Actinomycetes</taxon>
        <taxon>Micromonosporales</taxon>
        <taxon>Micromonosporaceae</taxon>
        <taxon>Micromonospora</taxon>
    </lineage>
</organism>
<reference evidence="3 4" key="1">
    <citation type="submission" date="2024-10" db="EMBL/GenBank/DDBJ databases">
        <title>The Natural Products Discovery Center: Release of the First 8490 Sequenced Strains for Exploring Actinobacteria Biosynthetic Diversity.</title>
        <authorList>
            <person name="Kalkreuter E."/>
            <person name="Kautsar S.A."/>
            <person name="Yang D."/>
            <person name="Bader C.D."/>
            <person name="Teijaro C.N."/>
            <person name="Fluegel L."/>
            <person name="Davis C.M."/>
            <person name="Simpson J.R."/>
            <person name="Lauterbach L."/>
            <person name="Steele A.D."/>
            <person name="Gui C."/>
            <person name="Meng S."/>
            <person name="Li G."/>
            <person name="Viehrig K."/>
            <person name="Ye F."/>
            <person name="Su P."/>
            <person name="Kiefer A.F."/>
            <person name="Nichols A."/>
            <person name="Cepeda A.J."/>
            <person name="Yan W."/>
            <person name="Fan B."/>
            <person name="Jiang Y."/>
            <person name="Adhikari A."/>
            <person name="Zheng C.-J."/>
            <person name="Schuster L."/>
            <person name="Cowan T.M."/>
            <person name="Smanski M.J."/>
            <person name="Chevrette M.G."/>
            <person name="De Carvalho L.P.S."/>
            <person name="Shen B."/>
        </authorList>
    </citation>
    <scope>NUCLEOTIDE SEQUENCE [LARGE SCALE GENOMIC DNA]</scope>
    <source>
        <strain evidence="3 4">NPDC021253</strain>
    </source>
</reference>
<gene>
    <name evidence="3" type="ORF">ACH4OY_09455</name>
</gene>
<name>A0ABW7SJ36_9ACTN</name>
<dbReference type="Pfam" id="PF14219">
    <property type="entry name" value="DUF4328"/>
    <property type="match status" value="1"/>
</dbReference>
<keyword evidence="1" id="KW-0472">Membrane</keyword>
<sequence length="257" mass="27736">MRSLTDAHTRTDHMRCQTCGDETSPALNECSTCRTPLGQPPVAPGVPTYPVGGLGRGVVAAVAATAVLYTLVAFYPAVGAVLARRAAEAQDTDVLLGAVLLEVLFILPFGAAYLTAAVLMIIWTWRARKNLDAFPGALPQLAPAWAVAGWLVPLANFVVPVRVVAGIARDSLWRARTPVLVGVWWAAWLVFSLGERLASWNDSREYERLPEHPFNDIGYQAYVGFYQDALVRNLVPLAACLTTAASLIVLVRRITAA</sequence>
<comment type="caution">
    <text evidence="3">The sequence shown here is derived from an EMBL/GenBank/DDBJ whole genome shotgun (WGS) entry which is preliminary data.</text>
</comment>
<keyword evidence="4" id="KW-1185">Reference proteome</keyword>
<dbReference type="Proteomes" id="UP001611075">
    <property type="component" value="Unassembled WGS sequence"/>
</dbReference>
<feature type="transmembrane region" description="Helical" evidence="1">
    <location>
        <begin position="234"/>
        <end position="251"/>
    </location>
</feature>
<feature type="transmembrane region" description="Helical" evidence="1">
    <location>
        <begin position="58"/>
        <end position="82"/>
    </location>
</feature>
<feature type="transmembrane region" description="Helical" evidence="1">
    <location>
        <begin position="145"/>
        <end position="165"/>
    </location>
</feature>
<evidence type="ECO:0000313" key="4">
    <source>
        <dbReference type="Proteomes" id="UP001611075"/>
    </source>
</evidence>
<feature type="transmembrane region" description="Helical" evidence="1">
    <location>
        <begin position="94"/>
        <end position="125"/>
    </location>
</feature>
<accession>A0ABW7SJ36</accession>
<keyword evidence="1" id="KW-0812">Transmembrane</keyword>
<dbReference type="RefSeq" id="WP_396677960.1">
    <property type="nucleotide sequence ID" value="NZ_JBIRPU010000004.1"/>
</dbReference>
<feature type="domain" description="DUF4328" evidence="2">
    <location>
        <begin position="89"/>
        <end position="197"/>
    </location>
</feature>
<dbReference type="EMBL" id="JBIRPU010000004">
    <property type="protein sequence ID" value="MFI0792911.1"/>
    <property type="molecule type" value="Genomic_DNA"/>
</dbReference>